<accession>A0AC34PUC9</accession>
<name>A0AC34PUC9_9BILA</name>
<evidence type="ECO:0000313" key="2">
    <source>
        <dbReference type="WBParaSite" id="JU765_v2.g10049.t1"/>
    </source>
</evidence>
<protein>
    <submittedName>
        <fullName evidence="2">Neurexin-4</fullName>
    </submittedName>
</protein>
<organism evidence="1 2">
    <name type="scientific">Panagrolaimus sp. JU765</name>
    <dbReference type="NCBI Taxonomy" id="591449"/>
    <lineage>
        <taxon>Eukaryota</taxon>
        <taxon>Metazoa</taxon>
        <taxon>Ecdysozoa</taxon>
        <taxon>Nematoda</taxon>
        <taxon>Chromadorea</taxon>
        <taxon>Rhabditida</taxon>
        <taxon>Tylenchina</taxon>
        <taxon>Panagrolaimomorpha</taxon>
        <taxon>Panagrolaimoidea</taxon>
        <taxon>Panagrolaimidae</taxon>
        <taxon>Panagrolaimus</taxon>
    </lineage>
</organism>
<evidence type="ECO:0000313" key="1">
    <source>
        <dbReference type="Proteomes" id="UP000887576"/>
    </source>
</evidence>
<dbReference type="Proteomes" id="UP000887576">
    <property type="component" value="Unplaced"/>
</dbReference>
<sequence length="1189" mass="133320">MIWPRFAPVFLIAFLCLSTAQECFEQQYANFEADFGSVHKVQRIAVVAPLNAYYIHYRLLDNHDNVLYKENGQKQIVYSSISSNNVEWLHLSLLASAIRIVPVYEVAVDEVSPLILLTACKESNKAVYFDAQPYSVDSFKAGLVSMYENELVVTFKTFEDGIFFFSVADQGDMLIAQISGGRIETIFDFGSLSRTTITAGKALNDGEWHEMRWSHQFDSVQLFIDGILMNSTIPSGLYRKLDFNFQIEIGGRPEDQYSADIETSFHGCLARVSLNNIDLLKYAPSSLRECQMPQPQSLTIQSGSVYIPYSFLPFAFEFRILPVPSPLVSILDTLNSTLIEVSVDGNQTLVLETENNQIRQKSLPFIQVTDGGWHALSIKLRGGRLDVDIDGVTVLWIEGSIVRKIGLRMTSFKISAPGCYRSATVDLKSATIINGKIMKGKCALVDKCTPNPCENGGTCVQTELDGFTCKCREHYNGNYCHTSLLPRSCEDHKSAPKAKSFHKFPFGLSKHSLGQSHSSKPVHTLIDLDGGGPLQAFKVRCTTAVSGKSDLSLLEDADDWTILDYYSITASGTLVKGQEVFVNGDVEPGAVKKELVYQIGDNELDRFVEGFESCRQFMRFECHGGTRLMTYNNERRPSTWYATRNGQHGLQWGDAPPYSRMCSCAMNNSCTSTSMCNCDSGRDGVDEGYNTHSQLLPVMQLFVGGTGYKTSANVTIGPLQCARRYVHEIVTFVDRNQHLVGSQSFLGNVFDVYFQIRFSHPQMTIWTWESANSERWFQIFVRGGKIVAQIVNAGRTSEVVSDQTLNDDRWHSIYWEVDPRSMKLVVDGQEKTMSAFFLLPTTYTFIFGSRTTRGNAGFAGQLRGFYICGKEIELGQMVRKQNPLGIQLGSTGYCQLNRCSNNGTCVEYYDTYKCNCSSTPFTGEKCEQEVGMWVPIGSKMFIPWQHPAQVSSCYRMSVHTLVRNVSLVRAKAHFAESSFNMSIDSKGFLNVLIYDGFFFHHNQTFKKQKINDDKAKDIQFCADKTLFVLSVNGESAFNIEGNFSFFLNLNSWTFIDKNFTGCVSRLQIGSTFPLKKPSDSRLNYKGKIKFGSCPYDHLQYSKPLENNEVDSEIQISSVVKNQQKLLLITPAIGVLAALLLAFALCILVCYLRSRPDGVYKTNENVVAYCSPSKSAEPLVEPGFTKEYFC</sequence>
<proteinExistence type="predicted"/>
<reference evidence="2" key="1">
    <citation type="submission" date="2022-11" db="UniProtKB">
        <authorList>
            <consortium name="WormBaseParasite"/>
        </authorList>
    </citation>
    <scope>IDENTIFICATION</scope>
</reference>
<dbReference type="WBParaSite" id="JU765_v2.g10049.t1">
    <property type="protein sequence ID" value="JU765_v2.g10049.t1"/>
    <property type="gene ID" value="JU765_v2.g10049"/>
</dbReference>